<evidence type="ECO:0000313" key="2">
    <source>
        <dbReference type="Proteomes" id="UP000006729"/>
    </source>
</evidence>
<reference evidence="1 2" key="1">
    <citation type="journal article" date="2006" name="Science">
        <title>The genome of black cottonwood, Populus trichocarpa (Torr. &amp; Gray).</title>
        <authorList>
            <person name="Tuskan G.A."/>
            <person name="Difazio S."/>
            <person name="Jansson S."/>
            <person name="Bohlmann J."/>
            <person name="Grigoriev I."/>
            <person name="Hellsten U."/>
            <person name="Putnam N."/>
            <person name="Ralph S."/>
            <person name="Rombauts S."/>
            <person name="Salamov A."/>
            <person name="Schein J."/>
            <person name="Sterck L."/>
            <person name="Aerts A."/>
            <person name="Bhalerao R.R."/>
            <person name="Bhalerao R.P."/>
            <person name="Blaudez D."/>
            <person name="Boerjan W."/>
            <person name="Brun A."/>
            <person name="Brunner A."/>
            <person name="Busov V."/>
            <person name="Campbell M."/>
            <person name="Carlson J."/>
            <person name="Chalot M."/>
            <person name="Chapman J."/>
            <person name="Chen G.L."/>
            <person name="Cooper D."/>
            <person name="Coutinho P.M."/>
            <person name="Couturier J."/>
            <person name="Covert S."/>
            <person name="Cronk Q."/>
            <person name="Cunningham R."/>
            <person name="Davis J."/>
            <person name="Degroeve S."/>
            <person name="Dejardin A."/>
            <person name="Depamphilis C."/>
            <person name="Detter J."/>
            <person name="Dirks B."/>
            <person name="Dubchak I."/>
            <person name="Duplessis S."/>
            <person name="Ehlting J."/>
            <person name="Ellis B."/>
            <person name="Gendler K."/>
            <person name="Goodstein D."/>
            <person name="Gribskov M."/>
            <person name="Grimwood J."/>
            <person name="Groover A."/>
            <person name="Gunter L."/>
            <person name="Hamberger B."/>
            <person name="Heinze B."/>
            <person name="Helariutta Y."/>
            <person name="Henrissat B."/>
            <person name="Holligan D."/>
            <person name="Holt R."/>
            <person name="Huang W."/>
            <person name="Islam-Faridi N."/>
            <person name="Jones S."/>
            <person name="Jones-Rhoades M."/>
            <person name="Jorgensen R."/>
            <person name="Joshi C."/>
            <person name="Kangasjarvi J."/>
            <person name="Karlsson J."/>
            <person name="Kelleher C."/>
            <person name="Kirkpatrick R."/>
            <person name="Kirst M."/>
            <person name="Kohler A."/>
            <person name="Kalluri U."/>
            <person name="Larimer F."/>
            <person name="Leebens-Mack J."/>
            <person name="Leple J.C."/>
            <person name="Locascio P."/>
            <person name="Lou Y."/>
            <person name="Lucas S."/>
            <person name="Martin F."/>
            <person name="Montanini B."/>
            <person name="Napoli C."/>
            <person name="Nelson D.R."/>
            <person name="Nelson C."/>
            <person name="Nieminen K."/>
            <person name="Nilsson O."/>
            <person name="Pereda V."/>
            <person name="Peter G."/>
            <person name="Philippe R."/>
            <person name="Pilate G."/>
            <person name="Poliakov A."/>
            <person name="Razumovskaya J."/>
            <person name="Richardson P."/>
            <person name="Rinaldi C."/>
            <person name="Ritland K."/>
            <person name="Rouze P."/>
            <person name="Ryaboy D."/>
            <person name="Schmutz J."/>
            <person name="Schrader J."/>
            <person name="Segerman B."/>
            <person name="Shin H."/>
            <person name="Siddiqui A."/>
            <person name="Sterky F."/>
            <person name="Terry A."/>
            <person name="Tsai C.J."/>
            <person name="Uberbacher E."/>
            <person name="Unneberg P."/>
            <person name="Vahala J."/>
            <person name="Wall K."/>
            <person name="Wessler S."/>
            <person name="Yang G."/>
            <person name="Yin T."/>
            <person name="Douglas C."/>
            <person name="Marra M."/>
            <person name="Sandberg G."/>
            <person name="Van de Peer Y."/>
            <person name="Rokhsar D."/>
        </authorList>
    </citation>
    <scope>NUCLEOTIDE SEQUENCE [LARGE SCALE GENOMIC DNA]</scope>
    <source>
        <strain evidence="2">cv. Nisqually</strain>
    </source>
</reference>
<proteinExistence type="predicted"/>
<dbReference type="InParanoid" id="A0A3N7FKI2"/>
<evidence type="ECO:0000313" key="1">
    <source>
        <dbReference type="EMBL" id="RQO96277.1"/>
    </source>
</evidence>
<name>A0A3N7FKI2_POPTR</name>
<sequence>MYEFGYSFPLQGFVTEVFRYYNPSSTQLHLNGWTILSALNKFLRMLDKESTVRIFRQCHTLISSVERVPFFPCFFNFANSPKGLMRETFK</sequence>
<dbReference type="EMBL" id="CM009299">
    <property type="protein sequence ID" value="RQO96277.1"/>
    <property type="molecule type" value="Genomic_DNA"/>
</dbReference>
<organism evidence="1 2">
    <name type="scientific">Populus trichocarpa</name>
    <name type="common">Western balsam poplar</name>
    <name type="synonym">Populus balsamifera subsp. trichocarpa</name>
    <dbReference type="NCBI Taxonomy" id="3694"/>
    <lineage>
        <taxon>Eukaryota</taxon>
        <taxon>Viridiplantae</taxon>
        <taxon>Streptophyta</taxon>
        <taxon>Embryophyta</taxon>
        <taxon>Tracheophyta</taxon>
        <taxon>Spermatophyta</taxon>
        <taxon>Magnoliopsida</taxon>
        <taxon>eudicotyledons</taxon>
        <taxon>Gunneridae</taxon>
        <taxon>Pentapetalae</taxon>
        <taxon>rosids</taxon>
        <taxon>fabids</taxon>
        <taxon>Malpighiales</taxon>
        <taxon>Salicaceae</taxon>
        <taxon>Saliceae</taxon>
        <taxon>Populus</taxon>
    </lineage>
</organism>
<dbReference type="Proteomes" id="UP000006729">
    <property type="component" value="Chromosome 10"/>
</dbReference>
<gene>
    <name evidence="1" type="ORF">POPTR_010G051950</name>
</gene>
<keyword evidence="2" id="KW-1185">Reference proteome</keyword>
<dbReference type="AlphaFoldDB" id="A0A3N7FKI2"/>
<protein>
    <submittedName>
        <fullName evidence="1">Uncharacterized protein</fullName>
    </submittedName>
</protein>
<accession>A0A3N7FKI2</accession>